<evidence type="ECO:0000313" key="13">
    <source>
        <dbReference type="EMBL" id="QGT99611.1"/>
    </source>
</evidence>
<dbReference type="EMBL" id="CP046457">
    <property type="protein sequence ID" value="QGT99611.1"/>
    <property type="molecule type" value="Genomic_DNA"/>
</dbReference>
<dbReference type="Gene3D" id="1.10.510.10">
    <property type="entry name" value="Transferase(Phosphotransferase) domain 1"/>
    <property type="match status" value="1"/>
</dbReference>
<dbReference type="PROSITE" id="PS51178">
    <property type="entry name" value="PASTA"/>
    <property type="match status" value="3"/>
</dbReference>
<feature type="domain" description="PASTA" evidence="12">
    <location>
        <begin position="334"/>
        <end position="401"/>
    </location>
</feature>
<evidence type="ECO:0000259" key="11">
    <source>
        <dbReference type="PROSITE" id="PS50011"/>
    </source>
</evidence>
<name>A0A6I6DJN8_9FIRM</name>
<keyword evidence="4 9" id="KW-0547">Nucleotide-binding</keyword>
<reference evidence="14" key="1">
    <citation type="journal article" date="2019" name="Microbiology">
        <title>Complete Genome Sequence of an Uncultured Bacterium of the Candidate Phylum Bipolaricaulota.</title>
        <authorList>
            <person name="Kadnikov V.V."/>
            <person name="Mardanov A.V."/>
            <person name="Beletsky A.V."/>
            <person name="Frank Y.A."/>
            <person name="Karnachuk O.V."/>
            <person name="Ravin N.V."/>
        </authorList>
    </citation>
    <scope>NUCLEOTIDE SEQUENCE [LARGE SCALE GENOMIC DNA]</scope>
</reference>
<keyword evidence="5 13" id="KW-0418">Kinase</keyword>
<dbReference type="PROSITE" id="PS00107">
    <property type="entry name" value="PROTEIN_KINASE_ATP"/>
    <property type="match status" value="1"/>
</dbReference>
<evidence type="ECO:0000256" key="7">
    <source>
        <dbReference type="ARBA" id="ARBA00047899"/>
    </source>
</evidence>
<dbReference type="PROSITE" id="PS00108">
    <property type="entry name" value="PROTEIN_KINASE_ST"/>
    <property type="match status" value="1"/>
</dbReference>
<dbReference type="Pfam" id="PF00069">
    <property type="entry name" value="Pkinase"/>
    <property type="match status" value="1"/>
</dbReference>
<dbReference type="AlphaFoldDB" id="A0A6I6DJN8"/>
<gene>
    <name evidence="13" type="ORF">SYNTR_1018</name>
</gene>
<dbReference type="RefSeq" id="WP_156203490.1">
    <property type="nucleotide sequence ID" value="NZ_CP046457.1"/>
</dbReference>
<keyword evidence="3" id="KW-0808">Transferase</keyword>
<dbReference type="InterPro" id="IPR017441">
    <property type="entry name" value="Protein_kinase_ATP_BS"/>
</dbReference>
<evidence type="ECO:0000256" key="9">
    <source>
        <dbReference type="PROSITE-ProRule" id="PRU10141"/>
    </source>
</evidence>
<dbReference type="InterPro" id="IPR005543">
    <property type="entry name" value="PASTA_dom"/>
</dbReference>
<evidence type="ECO:0000256" key="6">
    <source>
        <dbReference type="ARBA" id="ARBA00022840"/>
    </source>
</evidence>
<keyword evidence="10" id="KW-0812">Transmembrane</keyword>
<evidence type="ECO:0000256" key="4">
    <source>
        <dbReference type="ARBA" id="ARBA00022741"/>
    </source>
</evidence>
<keyword evidence="10" id="KW-0472">Membrane</keyword>
<evidence type="ECO:0000256" key="2">
    <source>
        <dbReference type="ARBA" id="ARBA00022527"/>
    </source>
</evidence>
<feature type="domain" description="Protein kinase" evidence="11">
    <location>
        <begin position="10"/>
        <end position="267"/>
    </location>
</feature>
<evidence type="ECO:0000256" key="5">
    <source>
        <dbReference type="ARBA" id="ARBA00022777"/>
    </source>
</evidence>
<protein>
    <recommendedName>
        <fullName evidence="1">non-specific serine/threonine protein kinase</fullName>
        <ecNumber evidence="1">2.7.11.1</ecNumber>
    </recommendedName>
</protein>
<evidence type="ECO:0000313" key="14">
    <source>
        <dbReference type="Proteomes" id="UP000426444"/>
    </source>
</evidence>
<dbReference type="SUPFAM" id="SSF54184">
    <property type="entry name" value="Penicillin-binding protein 2x (pbp-2x), c-terminal domain"/>
    <property type="match status" value="1"/>
</dbReference>
<accession>A0A6I6DJN8</accession>
<keyword evidence="6 9" id="KW-0067">ATP-binding</keyword>
<dbReference type="InterPro" id="IPR011009">
    <property type="entry name" value="Kinase-like_dom_sf"/>
</dbReference>
<organism evidence="13 14">
    <name type="scientific">Candidatus Syntrophocurvum alkaliphilum</name>
    <dbReference type="NCBI Taxonomy" id="2293317"/>
    <lineage>
        <taxon>Bacteria</taxon>
        <taxon>Bacillati</taxon>
        <taxon>Bacillota</taxon>
        <taxon>Clostridia</taxon>
        <taxon>Eubacteriales</taxon>
        <taxon>Syntrophomonadaceae</taxon>
        <taxon>Candidatus Syntrophocurvum</taxon>
    </lineage>
</organism>
<dbReference type="Proteomes" id="UP000426444">
    <property type="component" value="Chromosome"/>
</dbReference>
<dbReference type="FunFam" id="1.10.510.10:FF:000021">
    <property type="entry name" value="Serine/threonine protein kinase"/>
    <property type="match status" value="1"/>
</dbReference>
<feature type="domain" description="PASTA" evidence="12">
    <location>
        <begin position="402"/>
        <end position="469"/>
    </location>
</feature>
<dbReference type="FunFam" id="3.30.200.20:FF:000035">
    <property type="entry name" value="Serine/threonine protein kinase Stk1"/>
    <property type="match status" value="1"/>
</dbReference>
<comment type="catalytic activity">
    <reaction evidence="8">
        <text>L-seryl-[protein] + ATP = O-phospho-L-seryl-[protein] + ADP + H(+)</text>
        <dbReference type="Rhea" id="RHEA:17989"/>
        <dbReference type="Rhea" id="RHEA-COMP:9863"/>
        <dbReference type="Rhea" id="RHEA-COMP:11604"/>
        <dbReference type="ChEBI" id="CHEBI:15378"/>
        <dbReference type="ChEBI" id="CHEBI:29999"/>
        <dbReference type="ChEBI" id="CHEBI:30616"/>
        <dbReference type="ChEBI" id="CHEBI:83421"/>
        <dbReference type="ChEBI" id="CHEBI:456216"/>
        <dbReference type="EC" id="2.7.11.1"/>
    </reaction>
</comment>
<dbReference type="InterPro" id="IPR008271">
    <property type="entry name" value="Ser/Thr_kinase_AS"/>
</dbReference>
<dbReference type="InterPro" id="IPR000719">
    <property type="entry name" value="Prot_kinase_dom"/>
</dbReference>
<evidence type="ECO:0000256" key="3">
    <source>
        <dbReference type="ARBA" id="ARBA00022679"/>
    </source>
</evidence>
<evidence type="ECO:0000256" key="1">
    <source>
        <dbReference type="ARBA" id="ARBA00012513"/>
    </source>
</evidence>
<dbReference type="Gene3D" id="3.30.10.20">
    <property type="match status" value="3"/>
</dbReference>
<evidence type="ECO:0000256" key="10">
    <source>
        <dbReference type="SAM" id="Phobius"/>
    </source>
</evidence>
<sequence length="613" mass="67678">MKGTVLSERYELIEVVGEGGMAVVYKARCKILDRIVAVKILKNEYSNDSNFVDKFKTEALSVARISHPNIVNVYDVGQEQNIYYIVMEFVEGKTLEKVINESAPLDADKAVDIAIMICDALQHAHNKGVIHRDIKPHNILLTEEGMVKVADFGIARAVTNATITFGGNIVGSVHYISPEQAKGEPVDTTTDLYSLGCVLYEILTGKVPFDAESPITVALKHIHDEPVNPSNLNEEIPPSLEAIIIKAMEKLAVNRFHNAEEMRNALLDLNTNVLSSHQKQRYDKTLIMSPKDLEGNESEVKEKRKIRPVGIALITVAVLGLLSGVFFILTPTLFPEDVVVPDLDGMTLQEARGELNDLGLGLDIIDEQFSDEFEQDTIMSQNPREGQLVKQGRDIRVIISKGPQLKSVPNLVGLDLADARISLRNQGLTVGDVDEIFDDQYEENTVISQSPESGTELNLGENVNVIVSKGATPNRISVPNLIGVTISNATEILQQRNLDLGDVTEKESDEYFADQIIEQEIDAGVLVEEESEIDVVVSTGPGPDARTQTLEFDLPDEQDFYKVIIKVNDIRGEREFYNELHSANDTVSVGVSYFGSGSAIVTLNNQDYKTFNL</sequence>
<dbReference type="Pfam" id="PF03793">
    <property type="entry name" value="PASTA"/>
    <property type="match status" value="3"/>
</dbReference>
<dbReference type="CDD" id="cd06577">
    <property type="entry name" value="PASTA_pknB"/>
    <property type="match status" value="3"/>
</dbReference>
<dbReference type="CDD" id="cd14014">
    <property type="entry name" value="STKc_PknB_like"/>
    <property type="match status" value="1"/>
</dbReference>
<dbReference type="KEGG" id="salq:SYNTR_1018"/>
<dbReference type="OrthoDB" id="9788659at2"/>
<keyword evidence="14" id="KW-1185">Reference proteome</keyword>
<dbReference type="SMART" id="SM00220">
    <property type="entry name" value="S_TKc"/>
    <property type="match status" value="1"/>
</dbReference>
<dbReference type="PANTHER" id="PTHR43289:SF34">
    <property type="entry name" value="SERINE_THREONINE-PROTEIN KINASE YBDM-RELATED"/>
    <property type="match status" value="1"/>
</dbReference>
<proteinExistence type="predicted"/>
<dbReference type="GO" id="GO:0004674">
    <property type="term" value="F:protein serine/threonine kinase activity"/>
    <property type="evidence" value="ECO:0007669"/>
    <property type="project" value="UniProtKB-KW"/>
</dbReference>
<dbReference type="SUPFAM" id="SSF56112">
    <property type="entry name" value="Protein kinase-like (PK-like)"/>
    <property type="match status" value="1"/>
</dbReference>
<dbReference type="GO" id="GO:0005524">
    <property type="term" value="F:ATP binding"/>
    <property type="evidence" value="ECO:0007669"/>
    <property type="project" value="UniProtKB-UniRule"/>
</dbReference>
<feature type="transmembrane region" description="Helical" evidence="10">
    <location>
        <begin position="309"/>
        <end position="329"/>
    </location>
</feature>
<dbReference type="EC" id="2.7.11.1" evidence="1"/>
<keyword evidence="10" id="KW-1133">Transmembrane helix</keyword>
<dbReference type="PANTHER" id="PTHR43289">
    <property type="entry name" value="MITOGEN-ACTIVATED PROTEIN KINASE KINASE KINASE 20-RELATED"/>
    <property type="match status" value="1"/>
</dbReference>
<evidence type="ECO:0000259" key="12">
    <source>
        <dbReference type="PROSITE" id="PS51178"/>
    </source>
</evidence>
<comment type="catalytic activity">
    <reaction evidence="7">
        <text>L-threonyl-[protein] + ATP = O-phospho-L-threonyl-[protein] + ADP + H(+)</text>
        <dbReference type="Rhea" id="RHEA:46608"/>
        <dbReference type="Rhea" id="RHEA-COMP:11060"/>
        <dbReference type="Rhea" id="RHEA-COMP:11605"/>
        <dbReference type="ChEBI" id="CHEBI:15378"/>
        <dbReference type="ChEBI" id="CHEBI:30013"/>
        <dbReference type="ChEBI" id="CHEBI:30616"/>
        <dbReference type="ChEBI" id="CHEBI:61977"/>
        <dbReference type="ChEBI" id="CHEBI:456216"/>
        <dbReference type="EC" id="2.7.11.1"/>
    </reaction>
</comment>
<evidence type="ECO:0000256" key="8">
    <source>
        <dbReference type="ARBA" id="ARBA00048679"/>
    </source>
</evidence>
<feature type="domain" description="PASTA" evidence="12">
    <location>
        <begin position="472"/>
        <end position="539"/>
    </location>
</feature>
<dbReference type="SMART" id="SM00740">
    <property type="entry name" value="PASTA"/>
    <property type="match status" value="3"/>
</dbReference>
<dbReference type="Gene3D" id="3.30.200.20">
    <property type="entry name" value="Phosphorylase Kinase, domain 1"/>
    <property type="match status" value="1"/>
</dbReference>
<keyword evidence="2 13" id="KW-0723">Serine/threonine-protein kinase</keyword>
<dbReference type="PROSITE" id="PS50011">
    <property type="entry name" value="PROTEIN_KINASE_DOM"/>
    <property type="match status" value="1"/>
</dbReference>
<feature type="binding site" evidence="9">
    <location>
        <position position="39"/>
    </location>
    <ligand>
        <name>ATP</name>
        <dbReference type="ChEBI" id="CHEBI:30616"/>
    </ligand>
</feature>